<dbReference type="PANTHER" id="PTHR43546">
    <property type="entry name" value="UPF0173 METAL-DEPENDENT HYDROLASE MJ1163-RELATED"/>
    <property type="match status" value="1"/>
</dbReference>
<reference evidence="2" key="1">
    <citation type="submission" date="2021-01" db="EMBL/GenBank/DDBJ databases">
        <title>Whole genome shotgun sequence of Rugosimonospora africana NBRC 104875.</title>
        <authorList>
            <person name="Komaki H."/>
            <person name="Tamura T."/>
        </authorList>
    </citation>
    <scope>NUCLEOTIDE SEQUENCE</scope>
    <source>
        <strain evidence="2">NBRC 104875</strain>
    </source>
</reference>
<dbReference type="RefSeq" id="WP_203920234.1">
    <property type="nucleotide sequence ID" value="NZ_BONZ01000045.1"/>
</dbReference>
<dbReference type="InterPro" id="IPR001279">
    <property type="entry name" value="Metallo-B-lactamas"/>
</dbReference>
<dbReference type="SUPFAM" id="SSF56281">
    <property type="entry name" value="Metallo-hydrolase/oxidoreductase"/>
    <property type="match status" value="1"/>
</dbReference>
<dbReference type="InterPro" id="IPR036866">
    <property type="entry name" value="RibonucZ/Hydroxyglut_hydro"/>
</dbReference>
<evidence type="ECO:0000313" key="2">
    <source>
        <dbReference type="EMBL" id="GIH16658.1"/>
    </source>
</evidence>
<comment type="caution">
    <text evidence="2">The sequence shown here is derived from an EMBL/GenBank/DDBJ whole genome shotgun (WGS) entry which is preliminary data.</text>
</comment>
<dbReference type="PANTHER" id="PTHR43546:SF8">
    <property type="entry name" value="METALLO-BETA-LACTAMASE DOMAIN-CONTAINING PROTEIN"/>
    <property type="match status" value="1"/>
</dbReference>
<keyword evidence="3" id="KW-1185">Reference proteome</keyword>
<evidence type="ECO:0000313" key="3">
    <source>
        <dbReference type="Proteomes" id="UP000642748"/>
    </source>
</evidence>
<dbReference type="Proteomes" id="UP000642748">
    <property type="component" value="Unassembled WGS sequence"/>
</dbReference>
<proteinExistence type="predicted"/>
<dbReference type="InterPro" id="IPR050114">
    <property type="entry name" value="UPF0173_UPF0282_UlaG_hydrolase"/>
</dbReference>
<evidence type="ECO:0000259" key="1">
    <source>
        <dbReference type="Pfam" id="PF12706"/>
    </source>
</evidence>
<dbReference type="Gene3D" id="3.60.15.10">
    <property type="entry name" value="Ribonuclease Z/Hydroxyacylglutathione hydrolase-like"/>
    <property type="match status" value="1"/>
</dbReference>
<protein>
    <submittedName>
        <fullName evidence="2">MBL fold metallo-hydrolase</fullName>
    </submittedName>
</protein>
<dbReference type="EMBL" id="BONZ01000045">
    <property type="protein sequence ID" value="GIH16658.1"/>
    <property type="molecule type" value="Genomic_DNA"/>
</dbReference>
<dbReference type="Pfam" id="PF12706">
    <property type="entry name" value="Lactamase_B_2"/>
    <property type="match status" value="1"/>
</dbReference>
<sequence>MSATGIPRRDLALTWLGQAGVVVDDLQTRVVIDPFIAPSSGRAVPAPDPATLPIDDVDAVLCTHEHNDHLHPDSLRLIRRRSPRAVIVVPEPLRAAVERELGGDVVGARVDAPVWIGNLEIVPLPAWHAVNTGEPIGDGSTAHEPARFLGYAIKAGSHVLFHAGDTVRSPRHVDDLKRLGVTVALLPINGRDAEREAQNIVGNLTAAEAVELARDAQVKVLVPIHYDMFEANFGDPSHAKRAADGTGVHVLELTRYEPTAITVPGAS</sequence>
<accession>A0A8J3QVP5</accession>
<gene>
    <name evidence="2" type="ORF">Raf01_48300</name>
</gene>
<dbReference type="AlphaFoldDB" id="A0A8J3QVP5"/>
<name>A0A8J3QVP5_9ACTN</name>
<organism evidence="2 3">
    <name type="scientific">Rugosimonospora africana</name>
    <dbReference type="NCBI Taxonomy" id="556532"/>
    <lineage>
        <taxon>Bacteria</taxon>
        <taxon>Bacillati</taxon>
        <taxon>Actinomycetota</taxon>
        <taxon>Actinomycetes</taxon>
        <taxon>Micromonosporales</taxon>
        <taxon>Micromonosporaceae</taxon>
        <taxon>Rugosimonospora</taxon>
    </lineage>
</organism>
<feature type="domain" description="Metallo-beta-lactamase" evidence="1">
    <location>
        <begin position="28"/>
        <end position="226"/>
    </location>
</feature>